<feature type="domain" description="YidE/YbjL duplication" evidence="9">
    <location>
        <begin position="15"/>
        <end position="175"/>
    </location>
</feature>
<reference evidence="12" key="6">
    <citation type="submission" date="2022-10" db="EMBL/GenBank/DDBJ databases">
        <title>Human gut microbiome strain richness.</title>
        <authorList>
            <person name="Chen-Liaw A."/>
        </authorList>
    </citation>
    <scope>NUCLEOTIDE SEQUENCE</scope>
    <source>
        <strain evidence="12">BSD2780120875st1_E1_BSD2780120875_150330</strain>
    </source>
</reference>
<evidence type="ECO:0000313" key="15">
    <source>
        <dbReference type="EMBL" id="RGX08043.1"/>
    </source>
</evidence>
<dbReference type="InterPro" id="IPR050144">
    <property type="entry name" value="AAE_transporter"/>
</dbReference>
<keyword evidence="3" id="KW-0813">Transport</keyword>
<accession>A0A139L3B7</accession>
<dbReference type="GO" id="GO:0022857">
    <property type="term" value="F:transmembrane transporter activity"/>
    <property type="evidence" value="ECO:0007669"/>
    <property type="project" value="InterPro"/>
</dbReference>
<feature type="transmembrane region" description="Helical" evidence="8">
    <location>
        <begin position="454"/>
        <end position="472"/>
    </location>
</feature>
<dbReference type="Proteomes" id="UP000266492">
    <property type="component" value="Unassembled WGS sequence"/>
</dbReference>
<comment type="subcellular location">
    <subcellularLocation>
        <location evidence="1">Cell membrane</location>
        <topology evidence="1">Multi-pass membrane protein</topology>
    </subcellularLocation>
</comment>
<gene>
    <name evidence="14" type="primary">aspT</name>
    <name evidence="15" type="ORF">DWV35_16605</name>
    <name evidence="14" type="ORF">DWX70_12435</name>
    <name evidence="13" type="ORF">DYI28_01185</name>
    <name evidence="11" type="ORF">F3B53_19815</name>
    <name evidence="10" type="ORF">F3F25_22030</name>
    <name evidence="12" type="ORF">PO382_15295</name>
</gene>
<feature type="transmembrane region" description="Helical" evidence="8">
    <location>
        <begin position="60"/>
        <end position="77"/>
    </location>
</feature>
<keyword evidence="6 8" id="KW-1133">Transmembrane helix</keyword>
<dbReference type="Proteomes" id="UP000318823">
    <property type="component" value="Chromosome"/>
</dbReference>
<dbReference type="KEGG" id="boa:Bovatus_00910"/>
<evidence type="ECO:0000313" key="13">
    <source>
        <dbReference type="EMBL" id="QDM07435.1"/>
    </source>
</evidence>
<dbReference type="PANTHER" id="PTHR30445:SF9">
    <property type="match status" value="1"/>
</dbReference>
<dbReference type="InterPro" id="IPR022457">
    <property type="entry name" value="Asp_Ala_antiprt"/>
</dbReference>
<dbReference type="Proteomes" id="UP000365824">
    <property type="component" value="Unassembled WGS sequence"/>
</dbReference>
<evidence type="ECO:0000256" key="7">
    <source>
        <dbReference type="ARBA" id="ARBA00023136"/>
    </source>
</evidence>
<evidence type="ECO:0000256" key="3">
    <source>
        <dbReference type="ARBA" id="ARBA00022448"/>
    </source>
</evidence>
<feature type="transmembrane region" description="Helical" evidence="8">
    <location>
        <begin position="34"/>
        <end position="54"/>
    </location>
</feature>
<dbReference type="STRING" id="28116.Bovatus_00910"/>
<dbReference type="Proteomes" id="UP000286031">
    <property type="component" value="Unassembled WGS sequence"/>
</dbReference>
<dbReference type="GO" id="GO:0005886">
    <property type="term" value="C:plasma membrane"/>
    <property type="evidence" value="ECO:0007669"/>
    <property type="project" value="UniProtKB-SubCell"/>
</dbReference>
<feature type="transmembrane region" description="Helical" evidence="8">
    <location>
        <begin position="390"/>
        <end position="409"/>
    </location>
</feature>
<feature type="transmembrane region" description="Helical" evidence="8">
    <location>
        <begin position="89"/>
        <end position="109"/>
    </location>
</feature>
<feature type="transmembrane region" description="Helical" evidence="8">
    <location>
        <begin position="541"/>
        <end position="563"/>
    </location>
</feature>
<dbReference type="GO" id="GO:0006813">
    <property type="term" value="P:potassium ion transport"/>
    <property type="evidence" value="ECO:0007669"/>
    <property type="project" value="InterPro"/>
</dbReference>
<dbReference type="EMBL" id="VWFC01000029">
    <property type="protein sequence ID" value="KAB1323119.1"/>
    <property type="molecule type" value="Genomic_DNA"/>
</dbReference>
<dbReference type="PANTHER" id="PTHR30445">
    <property type="entry name" value="K(+)_H(+) ANTIPORTER SUBUNIT KHTT"/>
    <property type="match status" value="1"/>
</dbReference>
<evidence type="ECO:0000259" key="9">
    <source>
        <dbReference type="Pfam" id="PF06826"/>
    </source>
</evidence>
<dbReference type="RefSeq" id="WP_004295784.1">
    <property type="nucleotide sequence ID" value="NZ_CABKQC010000002.1"/>
</dbReference>
<evidence type="ECO:0000256" key="6">
    <source>
        <dbReference type="ARBA" id="ARBA00022989"/>
    </source>
</evidence>
<dbReference type="EMBL" id="CP041395">
    <property type="protein sequence ID" value="QDM07435.1"/>
    <property type="molecule type" value="Genomic_DNA"/>
</dbReference>
<feature type="domain" description="YidE/YbjL duplication" evidence="9">
    <location>
        <begin position="393"/>
        <end position="561"/>
    </location>
</feature>
<evidence type="ECO:0000313" key="11">
    <source>
        <dbReference type="EMBL" id="KAB1323119.1"/>
    </source>
</evidence>
<name>A0A139L3B7_BACOV</name>
<evidence type="ECO:0000256" key="2">
    <source>
        <dbReference type="ARBA" id="ARBA00009854"/>
    </source>
</evidence>
<evidence type="ECO:0000313" key="14">
    <source>
        <dbReference type="EMBL" id="RGS83203.1"/>
    </source>
</evidence>
<dbReference type="Proteomes" id="UP000375690">
    <property type="component" value="Unassembled WGS sequence"/>
</dbReference>
<dbReference type="Pfam" id="PF06826">
    <property type="entry name" value="Asp-Al_Ex"/>
    <property type="match status" value="2"/>
</dbReference>
<evidence type="ECO:0000313" key="12">
    <source>
        <dbReference type="EMBL" id="MDC2743588.1"/>
    </source>
</evidence>
<evidence type="ECO:0000313" key="17">
    <source>
        <dbReference type="Proteomes" id="UP000286031"/>
    </source>
</evidence>
<feature type="transmembrane region" description="Helical" evidence="8">
    <location>
        <begin position="12"/>
        <end position="27"/>
    </location>
</feature>
<dbReference type="NCBIfam" id="TIGR01625">
    <property type="entry name" value="YidE_YbjL_dupl"/>
    <property type="match status" value="2"/>
</dbReference>
<reference evidence="13" key="5">
    <citation type="submission" date="2019-07" db="EMBL/GenBank/DDBJ databases">
        <authorList>
            <person name="Ross B.D."/>
            <person name="Verster A.J."/>
            <person name="Radey M.C."/>
            <person name="Schmidtke D.T."/>
            <person name="Pope C.E."/>
            <person name="Hoffman L.R."/>
            <person name="Hajjar A."/>
            <person name="Peterson S.B."/>
            <person name="Borenstein E."/>
            <person name="Mougous J.D."/>
        </authorList>
    </citation>
    <scope>NUCLEOTIDE SEQUENCE</scope>
    <source>
        <strain evidence="13">3725 D1 iv</strain>
    </source>
</reference>
<evidence type="ECO:0000256" key="1">
    <source>
        <dbReference type="ARBA" id="ARBA00004651"/>
    </source>
</evidence>
<evidence type="ECO:0000313" key="19">
    <source>
        <dbReference type="Proteomes" id="UP000365824"/>
    </source>
</evidence>
<dbReference type="InterPro" id="IPR006512">
    <property type="entry name" value="YidE_YbjL"/>
</dbReference>
<dbReference type="EMBL" id="JAQNZF010000020">
    <property type="protein sequence ID" value="MDC2743588.1"/>
    <property type="molecule type" value="Genomic_DNA"/>
</dbReference>
<keyword evidence="4" id="KW-1003">Cell membrane</keyword>
<dbReference type="Proteomes" id="UP001219389">
    <property type="component" value="Unassembled WGS sequence"/>
</dbReference>
<dbReference type="EMBL" id="VWLB01000045">
    <property type="protein sequence ID" value="KAA3924431.1"/>
    <property type="molecule type" value="Genomic_DNA"/>
</dbReference>
<evidence type="ECO:0000313" key="16">
    <source>
        <dbReference type="Proteomes" id="UP000266492"/>
    </source>
</evidence>
<evidence type="ECO:0000313" key="20">
    <source>
        <dbReference type="Proteomes" id="UP000375690"/>
    </source>
</evidence>
<dbReference type="AlphaFoldDB" id="A0A139L3B7"/>
<evidence type="ECO:0000313" key="10">
    <source>
        <dbReference type="EMBL" id="KAA3924431.1"/>
    </source>
</evidence>
<protein>
    <submittedName>
        <fullName evidence="14">Aspartate-alanine antiporter</fullName>
    </submittedName>
</protein>
<organism evidence="14 16">
    <name type="scientific">Bacteroides ovatus</name>
    <dbReference type="NCBI Taxonomy" id="28116"/>
    <lineage>
        <taxon>Bacteria</taxon>
        <taxon>Pseudomonadati</taxon>
        <taxon>Bacteroidota</taxon>
        <taxon>Bacteroidia</taxon>
        <taxon>Bacteroidales</taxon>
        <taxon>Bacteroidaceae</taxon>
        <taxon>Bacteroides</taxon>
    </lineage>
</organism>
<feature type="transmembrane region" description="Helical" evidence="8">
    <location>
        <begin position="478"/>
        <end position="499"/>
    </location>
</feature>
<dbReference type="SUPFAM" id="SSF116726">
    <property type="entry name" value="TrkA C-terminal domain-like"/>
    <property type="match status" value="1"/>
</dbReference>
<feature type="transmembrane region" description="Helical" evidence="8">
    <location>
        <begin position="160"/>
        <end position="180"/>
    </location>
</feature>
<reference evidence="13" key="2">
    <citation type="journal article" date="2018" name="Nature">
        <title>Human gut bacteria contain acquired interbacterial defence systems.</title>
        <authorList>
            <person name="Ross B.D."/>
            <person name="Verster A.J."/>
            <person name="Radey M.C."/>
            <person name="Schmidtke D.T."/>
            <person name="Pope C.E."/>
            <person name="Hoffman L.R."/>
            <person name="Hajjar A."/>
            <person name="Peterson S.B."/>
            <person name="Borenstein E."/>
            <person name="Mougous J."/>
        </authorList>
    </citation>
    <scope>NUCLEOTIDE SEQUENCE</scope>
    <source>
        <strain evidence="13">3725 D1 iv</strain>
    </source>
</reference>
<evidence type="ECO:0000256" key="4">
    <source>
        <dbReference type="ARBA" id="ARBA00022475"/>
    </source>
</evidence>
<dbReference type="NCBIfam" id="TIGR03802">
    <property type="entry name" value="Asp_Ala_antiprt"/>
    <property type="match status" value="1"/>
</dbReference>
<sequence>MEWIINQLRVHPELAIFLTLFAGFWLGRLKIGKFSLGTVTSVLLVGVLVGQLNITVDGPMKAVFFLLFLFAVGYKVGPQFFRGLKKDGLPQVGFAVLMCIVSLVAPWILAKIMGYHVGEAAGLLAGSQTISAVIGVASDTINQLGISDAQKATFINAIPVAYAVTYIFGTAGSAWILASLGPKMLGGLDKVKADCKELEAQMGTSEADEPGFSPALRPVVFRAYKITNEWFDKGKKVSELEAYLCKNDKRLFVERIRQKRVVKEVDPNLILHKNDEVVLSGRREFVIGEEDWIGPEVIDAQLLDFPAETLPVMVTHRTFAGETVSKIRAQKFMHGVSIRNIKRAGINVPVLPKTIVDSGDILELTGLKHEVESAAKQMGYIDRPTNQTDMIFVGLGILLGGLFGALAIHLGGVPISLSTSGGALIAGLLFGWLRSKHPTFGGIPEPSLWVLNNVGLNMFIAVVGIAAGPSFIAGFKEVGVSLFIVGALATAIPLLAGLLMARYLFKFHPALSLGCTAGARTTTAALGAIQDAVESDTPALGYTVTYAVGNTLLIIWGVVIVLLM</sequence>
<dbReference type="EMBL" id="QSBI01000023">
    <property type="protein sequence ID" value="RGX08043.1"/>
    <property type="molecule type" value="Genomic_DNA"/>
</dbReference>
<comment type="similarity">
    <text evidence="2">Belongs to the AAE transporter (TC 2.A.81) family.</text>
</comment>
<evidence type="ECO:0000313" key="18">
    <source>
        <dbReference type="Proteomes" id="UP000318823"/>
    </source>
</evidence>
<reference evidence="18" key="1">
    <citation type="journal article" date="2018" name="J. Anim. Genet.">
        <title>Acquired interbacterial defense systems protect against interspecies antagonism in the human gut microbiome.</title>
        <authorList>
            <person name="Ross B.D."/>
            <person name="Verster A.J."/>
            <person name="Radey M.C."/>
            <person name="Schmidtke D.T."/>
            <person name="Pope C.E."/>
            <person name="Hoffman L.R."/>
            <person name="Hajjar A."/>
            <person name="Peterson S.B."/>
            <person name="Borenstein E."/>
            <person name="Mougous J."/>
        </authorList>
    </citation>
    <scope>NUCLEOTIDE SEQUENCE [LARGE SCALE GENOMIC DNA]</scope>
    <source>
        <strain evidence="18">3725 D1 iv</strain>
    </source>
</reference>
<keyword evidence="5 8" id="KW-0812">Transmembrane</keyword>
<evidence type="ECO:0000256" key="5">
    <source>
        <dbReference type="ARBA" id="ARBA00022692"/>
    </source>
</evidence>
<proteinExistence type="inferred from homology"/>
<dbReference type="EMBL" id="QRVZ01000009">
    <property type="protein sequence ID" value="RGS83203.1"/>
    <property type="molecule type" value="Genomic_DNA"/>
</dbReference>
<reference evidence="16 17" key="3">
    <citation type="submission" date="2018-08" db="EMBL/GenBank/DDBJ databases">
        <title>A genome reference for cultivated species of the human gut microbiota.</title>
        <authorList>
            <person name="Zou Y."/>
            <person name="Xue W."/>
            <person name="Luo G."/>
        </authorList>
    </citation>
    <scope>NUCLEOTIDE SEQUENCE [LARGE SCALE GENOMIC DNA]</scope>
    <source>
        <strain evidence="15 17">AF04-46</strain>
        <strain evidence="14 16">AF20-9LB</strain>
    </source>
</reference>
<reference evidence="19 20" key="4">
    <citation type="journal article" date="2019" name="Nat. Med.">
        <title>A library of human gut bacterial isolates paired with longitudinal multiomics data enables mechanistic microbiome research.</title>
        <authorList>
            <person name="Poyet M."/>
            <person name="Groussin M."/>
            <person name="Gibbons S.M."/>
            <person name="Avila-Pacheco J."/>
            <person name="Jiang X."/>
            <person name="Kearney S.M."/>
            <person name="Perrotta A.R."/>
            <person name="Berdy B."/>
            <person name="Zhao S."/>
            <person name="Lieberman T.D."/>
            <person name="Swanson P.K."/>
            <person name="Smith M."/>
            <person name="Roesemann S."/>
            <person name="Alexander J.E."/>
            <person name="Rich S.A."/>
            <person name="Livny J."/>
            <person name="Vlamakis H."/>
            <person name="Clish C."/>
            <person name="Bullock K."/>
            <person name="Deik A."/>
            <person name="Scott J."/>
            <person name="Pierce K.A."/>
            <person name="Xavier R.J."/>
            <person name="Alm E.J."/>
        </authorList>
    </citation>
    <scope>NUCLEOTIDE SEQUENCE [LARGE SCALE GENOMIC DNA]</scope>
    <source>
        <strain evidence="10 19">BIOML-A160</strain>
        <strain evidence="11 20">BIOML-A2</strain>
    </source>
</reference>
<evidence type="ECO:0000256" key="8">
    <source>
        <dbReference type="SAM" id="Phobius"/>
    </source>
</evidence>
<keyword evidence="7 8" id="KW-0472">Membrane</keyword>
<dbReference type="InterPro" id="IPR036721">
    <property type="entry name" value="RCK_C_sf"/>
</dbReference>
<dbReference type="GeneID" id="29453283"/>